<feature type="binding site" evidence="4">
    <location>
        <position position="192"/>
    </location>
    <ligand>
        <name>phosphate</name>
        <dbReference type="ChEBI" id="CHEBI:43474"/>
    </ligand>
</feature>
<dbReference type="InterPro" id="IPR000845">
    <property type="entry name" value="Nucleoside_phosphorylase_d"/>
</dbReference>
<dbReference type="EMBL" id="JARGDH010000001">
    <property type="protein sequence ID" value="KAL0279370.1"/>
    <property type="molecule type" value="Genomic_DNA"/>
</dbReference>
<organism evidence="6">
    <name type="scientific">Menopon gallinae</name>
    <name type="common">poultry shaft louse</name>
    <dbReference type="NCBI Taxonomy" id="328185"/>
    <lineage>
        <taxon>Eukaryota</taxon>
        <taxon>Metazoa</taxon>
        <taxon>Ecdysozoa</taxon>
        <taxon>Arthropoda</taxon>
        <taxon>Hexapoda</taxon>
        <taxon>Insecta</taxon>
        <taxon>Pterygota</taxon>
        <taxon>Neoptera</taxon>
        <taxon>Paraneoptera</taxon>
        <taxon>Psocodea</taxon>
        <taxon>Troctomorpha</taxon>
        <taxon>Phthiraptera</taxon>
        <taxon>Amblycera</taxon>
        <taxon>Menoponidae</taxon>
        <taxon>Menopon</taxon>
    </lineage>
</organism>
<comment type="subunit">
    <text evidence="4">Homotrimer.</text>
</comment>
<dbReference type="GO" id="GO:0017061">
    <property type="term" value="F:S-methyl-5-thioadenosine phosphorylase activity"/>
    <property type="evidence" value="ECO:0007669"/>
    <property type="project" value="UniProtKB-UniRule"/>
</dbReference>
<accession>A0AAW2ID20</accession>
<gene>
    <name evidence="6" type="ORF">PYX00_000947</name>
</gene>
<dbReference type="GO" id="GO:0005634">
    <property type="term" value="C:nucleus"/>
    <property type="evidence" value="ECO:0007669"/>
    <property type="project" value="UniProtKB-SubCell"/>
</dbReference>
<feature type="site" description="Important for substrate specificity" evidence="4">
    <location>
        <position position="228"/>
    </location>
</feature>
<dbReference type="SUPFAM" id="SSF53167">
    <property type="entry name" value="Purine and uridine phosphorylases"/>
    <property type="match status" value="1"/>
</dbReference>
<dbReference type="GO" id="GO:0005829">
    <property type="term" value="C:cytosol"/>
    <property type="evidence" value="ECO:0007669"/>
    <property type="project" value="TreeGrafter"/>
</dbReference>
<dbReference type="FunFam" id="3.40.50.1580:FF:000012">
    <property type="entry name" value="Probable 6-oxopurine nucleoside phosphorylase"/>
    <property type="match status" value="1"/>
</dbReference>
<feature type="binding site" evidence="4">
    <location>
        <begin position="88"/>
        <end position="89"/>
    </location>
    <ligand>
        <name>phosphate</name>
        <dbReference type="ChEBI" id="CHEBI:43474"/>
    </ligand>
</feature>
<proteinExistence type="inferred from homology"/>
<dbReference type="PANTHER" id="PTHR42679:SF2">
    <property type="entry name" value="S-METHYL-5'-THIOADENOSINE PHOSPHORYLASE"/>
    <property type="match status" value="1"/>
</dbReference>
<evidence type="ECO:0000256" key="2">
    <source>
        <dbReference type="ARBA" id="ARBA00022679"/>
    </source>
</evidence>
<dbReference type="NCBIfam" id="TIGR01694">
    <property type="entry name" value="MTAP"/>
    <property type="match status" value="1"/>
</dbReference>
<keyword evidence="3 4" id="KW-0660">Purine salvage</keyword>
<comment type="similarity">
    <text evidence="4">Belongs to the PNP/MTAP phosphorylase family. MTAP subfamily.</text>
</comment>
<evidence type="ECO:0000313" key="6">
    <source>
        <dbReference type="EMBL" id="KAL0279370.1"/>
    </source>
</evidence>
<feature type="binding site" evidence="4">
    <location>
        <position position="13"/>
    </location>
    <ligand>
        <name>phosphate</name>
        <dbReference type="ChEBI" id="CHEBI:43474"/>
    </ligand>
</feature>
<comment type="pathway">
    <text evidence="4">Amino-acid biosynthesis; L-methionine biosynthesis via salvage pathway; S-methyl-5-thio-alpha-D-ribose 1-phosphate from S-methyl-5'-thioadenosine (phosphorylase route): step 1/1.</text>
</comment>
<dbReference type="GO" id="GO:0006166">
    <property type="term" value="P:purine ribonucleoside salvage"/>
    <property type="evidence" value="ECO:0007669"/>
    <property type="project" value="UniProtKB-KW"/>
</dbReference>
<comment type="function">
    <text evidence="4">Catalyzes the reversible phosphorylation of S-methyl-5'-thioadenosine (MTA) to adenine and 5-methylthioribose-1-phosphate. Involved in the breakdown of MTA, a major by-product of polyamine biosynthesis. Responsible for the first step in the methionine salvage pathway after MTA has been generated from S-adenosylmethionine. Has broad substrate specificity with 6-aminopurine nucleosides as preferred substrates.</text>
</comment>
<keyword evidence="4" id="KW-0963">Cytoplasm</keyword>
<dbReference type="InterPro" id="IPR035994">
    <property type="entry name" value="Nucleoside_phosphorylase_sf"/>
</dbReference>
<evidence type="ECO:0000256" key="4">
    <source>
        <dbReference type="HAMAP-Rule" id="MF_03155"/>
    </source>
</evidence>
<protein>
    <recommendedName>
        <fullName evidence="4">S-methyl-5'-thioadenosine phosphorylase</fullName>
        <ecNumber evidence="4">2.4.2.28</ecNumber>
    </recommendedName>
    <alternativeName>
        <fullName evidence="4">5'-methylthioadenosine phosphorylase</fullName>
        <shortName evidence="4">MTA phosphorylase</shortName>
        <shortName evidence="4">MTAP</shortName>
        <shortName evidence="4">MTAPase</shortName>
    </alternativeName>
</protein>
<dbReference type="CDD" id="cd09010">
    <property type="entry name" value="MTAP_SsMTAPII_like_MTIP"/>
    <property type="match status" value="1"/>
</dbReference>
<evidence type="ECO:0000256" key="3">
    <source>
        <dbReference type="ARBA" id="ARBA00022726"/>
    </source>
</evidence>
<feature type="domain" description="Nucleoside phosphorylase" evidence="5">
    <location>
        <begin position="6"/>
        <end position="246"/>
    </location>
</feature>
<keyword evidence="2 4" id="KW-0808">Transferase</keyword>
<sequence>MKHKVKIGIIGGSGLDNADILSDRKETHVQTHFGNPSDVIIEGNIQGVPCALLARHARDHSIMPTDVNYRANIMALKSVGCTHLVVSTACGSLKEEINPGDIVILDSFIDRTTKRQCTFYDRTSPSFPGVCHLPMEPAFCNRTRQIIMQCAEKLHFKYHETGTCITIEGPRFSSRAESKLFKSWGGDVINMTTVPEVVLAKEAGLCYAAIALVTDYDSWRDVGSFVSVSDVLESFRKNVKKVTELIISSVIEIGNLDWDETIDSLQVGFRICNCTEAMRIVSWSTTLSAIYTVF</sequence>
<comment type="caution">
    <text evidence="6">The sequence shown here is derived from an EMBL/GenBank/DDBJ whole genome shotgun (WGS) entry which is preliminary data.</text>
</comment>
<dbReference type="PANTHER" id="PTHR42679">
    <property type="entry name" value="S-METHYL-5'-THIOADENOSINE PHOSPHORYLASE"/>
    <property type="match status" value="1"/>
</dbReference>
<keyword evidence="4" id="KW-0539">Nucleus</keyword>
<name>A0AAW2ID20_9NEOP</name>
<feature type="site" description="Important for substrate specificity" evidence="4">
    <location>
        <position position="173"/>
    </location>
</feature>
<feature type="binding site" evidence="4">
    <location>
        <begin position="55"/>
        <end position="56"/>
    </location>
    <ligand>
        <name>phosphate</name>
        <dbReference type="ChEBI" id="CHEBI:43474"/>
    </ligand>
</feature>
<dbReference type="GO" id="GO:0019509">
    <property type="term" value="P:L-methionine salvage from methylthioadenosine"/>
    <property type="evidence" value="ECO:0007669"/>
    <property type="project" value="UniProtKB-UniRule"/>
</dbReference>
<comment type="subcellular location">
    <subcellularLocation>
        <location evidence="4">Cytoplasm</location>
    </subcellularLocation>
    <subcellularLocation>
        <location evidence="4">Nucleus</location>
    </subcellularLocation>
</comment>
<dbReference type="EC" id="2.4.2.28" evidence="4"/>
<evidence type="ECO:0000259" key="5">
    <source>
        <dbReference type="Pfam" id="PF01048"/>
    </source>
</evidence>
<dbReference type="HAMAP" id="MF_01963">
    <property type="entry name" value="MTAP"/>
    <property type="match status" value="1"/>
</dbReference>
<feature type="binding site" evidence="4">
    <location>
        <position position="191"/>
    </location>
    <ligand>
        <name>substrate</name>
    </ligand>
</feature>
<dbReference type="Gene3D" id="3.40.50.1580">
    <property type="entry name" value="Nucleoside phosphorylase domain"/>
    <property type="match status" value="1"/>
</dbReference>
<keyword evidence="1 4" id="KW-0328">Glycosyltransferase</keyword>
<dbReference type="InterPro" id="IPR010044">
    <property type="entry name" value="MTAP"/>
</dbReference>
<feature type="binding site" evidence="4">
    <location>
        <begin position="215"/>
        <end position="217"/>
    </location>
    <ligand>
        <name>substrate</name>
    </ligand>
</feature>
<dbReference type="Pfam" id="PF01048">
    <property type="entry name" value="PNP_UDP_1"/>
    <property type="match status" value="1"/>
</dbReference>
<evidence type="ECO:0000256" key="1">
    <source>
        <dbReference type="ARBA" id="ARBA00022676"/>
    </source>
</evidence>
<dbReference type="AlphaFoldDB" id="A0AAW2ID20"/>
<comment type="catalytic activity">
    <reaction evidence="4">
        <text>S-methyl-5'-thioadenosine + phosphate = 5-(methylsulfanyl)-alpha-D-ribose 1-phosphate + adenine</text>
        <dbReference type="Rhea" id="RHEA:11852"/>
        <dbReference type="ChEBI" id="CHEBI:16708"/>
        <dbReference type="ChEBI" id="CHEBI:17509"/>
        <dbReference type="ChEBI" id="CHEBI:43474"/>
        <dbReference type="ChEBI" id="CHEBI:58533"/>
        <dbReference type="EC" id="2.4.2.28"/>
    </reaction>
</comment>
<reference evidence="6" key="1">
    <citation type="journal article" date="2024" name="Gigascience">
        <title>Chromosome-level genome of the poultry shaft louse Menopon gallinae provides insight into the host-switching and adaptive evolution of parasitic lice.</title>
        <authorList>
            <person name="Xu Y."/>
            <person name="Ma L."/>
            <person name="Liu S."/>
            <person name="Liang Y."/>
            <person name="Liu Q."/>
            <person name="He Z."/>
            <person name="Tian L."/>
            <person name="Duan Y."/>
            <person name="Cai W."/>
            <person name="Li H."/>
            <person name="Song F."/>
        </authorList>
    </citation>
    <scope>NUCLEOTIDE SEQUENCE</scope>
    <source>
        <strain evidence="6">Cailab_2023a</strain>
    </source>
</reference>